<evidence type="ECO:0000256" key="3">
    <source>
        <dbReference type="SAM" id="Phobius"/>
    </source>
</evidence>
<dbReference type="PANTHER" id="PTHR42208">
    <property type="entry name" value="HEAVY METAL TRANSPORTER-RELATED"/>
    <property type="match status" value="1"/>
</dbReference>
<dbReference type="AlphaFoldDB" id="A0A1F5SMJ5"/>
<dbReference type="Gene3D" id="3.30.70.100">
    <property type="match status" value="1"/>
</dbReference>
<dbReference type="InterPro" id="IPR039447">
    <property type="entry name" value="UreH-like_TM_dom"/>
</dbReference>
<keyword evidence="3" id="KW-0812">Transmembrane</keyword>
<evidence type="ECO:0000313" key="6">
    <source>
        <dbReference type="Proteomes" id="UP000178367"/>
    </source>
</evidence>
<dbReference type="EMBL" id="MFGB01000005">
    <property type="protein sequence ID" value="OGF27928.1"/>
    <property type="molecule type" value="Genomic_DNA"/>
</dbReference>
<evidence type="ECO:0000313" key="5">
    <source>
        <dbReference type="EMBL" id="OGF27928.1"/>
    </source>
</evidence>
<feature type="transmembrane region" description="Helical" evidence="3">
    <location>
        <begin position="284"/>
        <end position="307"/>
    </location>
</feature>
<dbReference type="Pfam" id="PF13473">
    <property type="entry name" value="Cupredoxin_1"/>
    <property type="match status" value="1"/>
</dbReference>
<feature type="transmembrane region" description="Helical" evidence="3">
    <location>
        <begin position="250"/>
        <end position="272"/>
    </location>
</feature>
<feature type="transmembrane region" description="Helical" evidence="3">
    <location>
        <begin position="82"/>
        <end position="102"/>
    </location>
</feature>
<dbReference type="STRING" id="1797994.A2227_04935"/>
<dbReference type="InterPro" id="IPR017969">
    <property type="entry name" value="Heavy-metal-associated_CS"/>
</dbReference>
<proteinExistence type="predicted"/>
<dbReference type="Pfam" id="PF13386">
    <property type="entry name" value="DsbD_2"/>
    <property type="match status" value="1"/>
</dbReference>
<dbReference type="Proteomes" id="UP000178367">
    <property type="component" value="Unassembled WGS sequence"/>
</dbReference>
<dbReference type="PROSITE" id="PS01047">
    <property type="entry name" value="HMA_1"/>
    <property type="match status" value="1"/>
</dbReference>
<dbReference type="InterPro" id="IPR008972">
    <property type="entry name" value="Cupredoxin"/>
</dbReference>
<dbReference type="InterPro" id="IPR036163">
    <property type="entry name" value="HMA_dom_sf"/>
</dbReference>
<evidence type="ECO:0000256" key="2">
    <source>
        <dbReference type="SAM" id="MobiDB-lite"/>
    </source>
</evidence>
<name>A0A1F5SMJ5_9BACT</name>
<dbReference type="SUPFAM" id="SSF55008">
    <property type="entry name" value="HMA, heavy metal-associated domain"/>
    <property type="match status" value="1"/>
</dbReference>
<evidence type="ECO:0000256" key="1">
    <source>
        <dbReference type="ARBA" id="ARBA00022723"/>
    </source>
</evidence>
<dbReference type="PANTHER" id="PTHR42208:SF1">
    <property type="entry name" value="HEAVY METAL TRANSPORTER"/>
    <property type="match status" value="1"/>
</dbReference>
<dbReference type="InterPro" id="IPR028096">
    <property type="entry name" value="EfeO_Cupredoxin"/>
</dbReference>
<sequence>MFKTIELNIGGLHCRSCKTLIETEVAALAGIKHIDVDFPTGLCRIEFDDSKISRTDIEKTITGLNYTIIGDKSNAETRSKKIIHRLLLPLALAAAITVYLLFRAAGGFEILSRLNEESVSYPLILLIGFLASFHCIGMCGGLVTAFSAGMAAKNPGKKTGFSRLHLEYNLGRLVSYTAIGGILGGVGSFFGINPATSGAIMLLAGFFMVLMALSLFSGFRWLEKINFHPPQFIARWLYSQKHASNPKSPLIIGLLTGFMPCGPLQAMQLYALGTGDTMKGALSMGLYALGTIPLMFGFGAFVSSLSAKYIGKVMKISAVIVFALGLVMVNRGLTNFGYGFKSLLPSSIQSQAERHAAGDTALYQTINMNLTYSGYSPNVLYIKPGIPVRWVIEVVQTTHCTEAIMIEPLGIKRKLAPGTNIIEFIPPEGAKEIKFSCEMRMVWGKFIVSDKGAGPSRNAQPAKASTAPTGTCSLDGCSE</sequence>
<keyword evidence="3" id="KW-0472">Membrane</keyword>
<comment type="caution">
    <text evidence="5">The sequence shown here is derived from an EMBL/GenBank/DDBJ whole genome shotgun (WGS) entry which is preliminary data.</text>
</comment>
<protein>
    <recommendedName>
        <fullName evidence="4">HMA domain-containing protein</fullName>
    </recommendedName>
</protein>
<feature type="region of interest" description="Disordered" evidence="2">
    <location>
        <begin position="456"/>
        <end position="479"/>
    </location>
</feature>
<feature type="transmembrane region" description="Helical" evidence="3">
    <location>
        <begin position="198"/>
        <end position="222"/>
    </location>
</feature>
<dbReference type="Gene3D" id="2.60.40.420">
    <property type="entry name" value="Cupredoxins - blue copper proteins"/>
    <property type="match status" value="1"/>
</dbReference>
<dbReference type="Pfam" id="PF00403">
    <property type="entry name" value="HMA"/>
    <property type="match status" value="1"/>
</dbReference>
<feature type="transmembrane region" description="Helical" evidence="3">
    <location>
        <begin position="173"/>
        <end position="192"/>
    </location>
</feature>
<dbReference type="PROSITE" id="PS50846">
    <property type="entry name" value="HMA_2"/>
    <property type="match status" value="1"/>
</dbReference>
<keyword evidence="1" id="KW-0479">Metal-binding</keyword>
<gene>
    <name evidence="5" type="ORF">A2227_04935</name>
</gene>
<organism evidence="5 6">
    <name type="scientific">Candidatus Falkowbacteria bacterium RIFOXYA2_FULL_47_19</name>
    <dbReference type="NCBI Taxonomy" id="1797994"/>
    <lineage>
        <taxon>Bacteria</taxon>
        <taxon>Candidatus Falkowiibacteriota</taxon>
    </lineage>
</organism>
<evidence type="ECO:0000259" key="4">
    <source>
        <dbReference type="PROSITE" id="PS50846"/>
    </source>
</evidence>
<dbReference type="CDD" id="cd00371">
    <property type="entry name" value="HMA"/>
    <property type="match status" value="1"/>
</dbReference>
<accession>A0A1F5SMJ5</accession>
<dbReference type="InterPro" id="IPR006121">
    <property type="entry name" value="HMA_dom"/>
</dbReference>
<feature type="transmembrane region" description="Helical" evidence="3">
    <location>
        <begin position="319"/>
        <end position="340"/>
    </location>
</feature>
<keyword evidence="3" id="KW-1133">Transmembrane helix</keyword>
<feature type="domain" description="HMA" evidence="4">
    <location>
        <begin position="3"/>
        <end position="69"/>
    </location>
</feature>
<dbReference type="GO" id="GO:0046872">
    <property type="term" value="F:metal ion binding"/>
    <property type="evidence" value="ECO:0007669"/>
    <property type="project" value="UniProtKB-KW"/>
</dbReference>
<feature type="transmembrane region" description="Helical" evidence="3">
    <location>
        <begin position="122"/>
        <end position="152"/>
    </location>
</feature>
<reference evidence="5 6" key="1">
    <citation type="journal article" date="2016" name="Nat. Commun.">
        <title>Thousands of microbial genomes shed light on interconnected biogeochemical processes in an aquifer system.</title>
        <authorList>
            <person name="Anantharaman K."/>
            <person name="Brown C.T."/>
            <person name="Hug L.A."/>
            <person name="Sharon I."/>
            <person name="Castelle C.J."/>
            <person name="Probst A.J."/>
            <person name="Thomas B.C."/>
            <person name="Singh A."/>
            <person name="Wilkins M.J."/>
            <person name="Karaoz U."/>
            <person name="Brodie E.L."/>
            <person name="Williams K.H."/>
            <person name="Hubbard S.S."/>
            <person name="Banfield J.F."/>
        </authorList>
    </citation>
    <scope>NUCLEOTIDE SEQUENCE [LARGE SCALE GENOMIC DNA]</scope>
</reference>